<evidence type="ECO:0000256" key="8">
    <source>
        <dbReference type="ARBA" id="ARBA00023242"/>
    </source>
</evidence>
<evidence type="ECO:0000256" key="9">
    <source>
        <dbReference type="ARBA" id="ARBA00023269"/>
    </source>
</evidence>
<keyword evidence="9 10" id="KW-0544">Nucleosome core</keyword>
<proteinExistence type="inferred from homology"/>
<evidence type="ECO:0000256" key="2">
    <source>
        <dbReference type="ARBA" id="ARBA00004123"/>
    </source>
</evidence>
<keyword evidence="6 10" id="KW-0158">Chromosome</keyword>
<evidence type="ECO:0000313" key="12">
    <source>
        <dbReference type="Proteomes" id="UP000277212"/>
    </source>
</evidence>
<comment type="subunit">
    <text evidence="5 10">The nucleosome is a histone octamer containing two molecules each of H2A, H2B, H3 and H4 assembled in one H3-H4 heterotetramer and two H2A-H2B heterodimers. The octamer wraps approximately 147 bp of DNA.</text>
</comment>
<organism evidence="11 12">
    <name type="scientific">Fusarium kuroshium</name>
    <dbReference type="NCBI Taxonomy" id="2010991"/>
    <lineage>
        <taxon>Eukaryota</taxon>
        <taxon>Fungi</taxon>
        <taxon>Dikarya</taxon>
        <taxon>Ascomycota</taxon>
        <taxon>Pezizomycotina</taxon>
        <taxon>Sordariomycetes</taxon>
        <taxon>Hypocreomycetidae</taxon>
        <taxon>Hypocreales</taxon>
        <taxon>Nectriaceae</taxon>
        <taxon>Fusarium</taxon>
        <taxon>Fusarium solani species complex</taxon>
    </lineage>
</organism>
<dbReference type="PANTHER" id="PTHR10484">
    <property type="entry name" value="HISTONE H4"/>
    <property type="match status" value="1"/>
</dbReference>
<sequence>MPPTAATRGGPGLRTMDPPMRKGMAYKPGMGRGPGGKTLPGTKRHRKVLTESIRGVTKPAIRRLARRGGVKRISAGIYDETRNVLKSFLKNVIRDCIIYVEYRNAKTVTISDVIHSLRRIGRPIYGFDPDTAENKVKRHTAHQPLRYR</sequence>
<dbReference type="GO" id="GO:0046982">
    <property type="term" value="F:protein heterodimerization activity"/>
    <property type="evidence" value="ECO:0007669"/>
    <property type="project" value="InterPro"/>
</dbReference>
<comment type="subcellular location">
    <subcellularLocation>
        <location evidence="3">Chromosome</location>
    </subcellularLocation>
    <subcellularLocation>
        <location evidence="2">Nucleus</location>
    </subcellularLocation>
</comment>
<accession>A0A3M2SKS9</accession>
<evidence type="ECO:0000256" key="3">
    <source>
        <dbReference type="ARBA" id="ARBA00004286"/>
    </source>
</evidence>
<dbReference type="SMART" id="SM00417">
    <property type="entry name" value="H4"/>
    <property type="match status" value="1"/>
</dbReference>
<dbReference type="FunFam" id="1.10.20.10:FF:000012">
    <property type="entry name" value="Histone H4"/>
    <property type="match status" value="1"/>
</dbReference>
<keyword evidence="12" id="KW-1185">Reference proteome</keyword>
<comment type="function">
    <text evidence="1 10">Core component of nucleosome. Nucleosomes wrap and compact DNA into chromatin, limiting DNA accessibility to the cellular machineries which require DNA as a template. Histones thereby play a central role in transcription regulation, DNA repair, DNA replication and chromosomal stability. DNA accessibility is regulated via a complex set of post-translational modifications of histones, also called histone code, and nucleosome remodeling.</text>
</comment>
<evidence type="ECO:0000256" key="5">
    <source>
        <dbReference type="ARBA" id="ARBA00011538"/>
    </source>
</evidence>
<dbReference type="PRINTS" id="PR00623">
    <property type="entry name" value="HISTONEH4"/>
</dbReference>
<evidence type="ECO:0000256" key="7">
    <source>
        <dbReference type="ARBA" id="ARBA00023125"/>
    </source>
</evidence>
<keyword evidence="8 10" id="KW-0539">Nucleus</keyword>
<evidence type="ECO:0000256" key="4">
    <source>
        <dbReference type="ARBA" id="ARBA00006564"/>
    </source>
</evidence>
<dbReference type="GO" id="GO:0000786">
    <property type="term" value="C:nucleosome"/>
    <property type="evidence" value="ECO:0007669"/>
    <property type="project" value="UniProtKB-KW"/>
</dbReference>
<dbReference type="Proteomes" id="UP000277212">
    <property type="component" value="Unassembled WGS sequence"/>
</dbReference>
<reference evidence="11 12" key="1">
    <citation type="submission" date="2017-06" db="EMBL/GenBank/DDBJ databases">
        <title>Comparative genomic analysis of Ambrosia Fusariam Clade fungi.</title>
        <authorList>
            <person name="Stajich J.E."/>
            <person name="Carrillo J."/>
            <person name="Kijimoto T."/>
            <person name="Eskalen A."/>
            <person name="O'Donnell K."/>
            <person name="Kasson M."/>
        </authorList>
    </citation>
    <scope>NUCLEOTIDE SEQUENCE [LARGE SCALE GENOMIC DNA]</scope>
    <source>
        <strain evidence="11">UCR3666</strain>
    </source>
</reference>
<dbReference type="CDD" id="cd22912">
    <property type="entry name" value="HFD_H4"/>
    <property type="match status" value="1"/>
</dbReference>
<name>A0A3M2SKS9_9HYPO</name>
<keyword evidence="7 10" id="KW-0238">DNA-binding</keyword>
<evidence type="ECO:0000313" key="11">
    <source>
        <dbReference type="EMBL" id="RMJ17895.1"/>
    </source>
</evidence>
<dbReference type="SUPFAM" id="SSF47113">
    <property type="entry name" value="Histone-fold"/>
    <property type="match status" value="1"/>
</dbReference>
<dbReference type="Gene3D" id="1.10.20.10">
    <property type="entry name" value="Histone, subunit A"/>
    <property type="match status" value="1"/>
</dbReference>
<dbReference type="EMBL" id="NKUJ01000026">
    <property type="protein sequence ID" value="RMJ17895.1"/>
    <property type="molecule type" value="Genomic_DNA"/>
</dbReference>
<dbReference type="GO" id="GO:0005634">
    <property type="term" value="C:nucleus"/>
    <property type="evidence" value="ECO:0007669"/>
    <property type="project" value="UniProtKB-SubCell"/>
</dbReference>
<dbReference type="AlphaFoldDB" id="A0A3M2SKS9"/>
<evidence type="ECO:0000256" key="6">
    <source>
        <dbReference type="ARBA" id="ARBA00022454"/>
    </source>
</evidence>
<gene>
    <name evidence="11" type="ORF">CDV36_002421</name>
</gene>
<comment type="caution">
    <text evidence="11">The sequence shown here is derived from an EMBL/GenBank/DDBJ whole genome shotgun (WGS) entry which is preliminary data.</text>
</comment>
<protein>
    <recommendedName>
        <fullName evidence="10">Histone H4</fullName>
    </recommendedName>
</protein>
<dbReference type="GO" id="GO:0030527">
    <property type="term" value="F:structural constituent of chromatin"/>
    <property type="evidence" value="ECO:0007669"/>
    <property type="project" value="InterPro"/>
</dbReference>
<dbReference type="OrthoDB" id="3919494at2759"/>
<dbReference type="InterPro" id="IPR009072">
    <property type="entry name" value="Histone-fold"/>
</dbReference>
<dbReference type="InterPro" id="IPR001951">
    <property type="entry name" value="Histone_H4"/>
</dbReference>
<comment type="similarity">
    <text evidence="4 10">Belongs to the histone H4 family.</text>
</comment>
<evidence type="ECO:0000256" key="1">
    <source>
        <dbReference type="ARBA" id="ARBA00002001"/>
    </source>
</evidence>
<dbReference type="GO" id="GO:0003677">
    <property type="term" value="F:DNA binding"/>
    <property type="evidence" value="ECO:0007669"/>
    <property type="project" value="UniProtKB-KW"/>
</dbReference>
<evidence type="ECO:0000256" key="10">
    <source>
        <dbReference type="RuleBase" id="RU000528"/>
    </source>
</evidence>
<dbReference type="STRING" id="2010991.A0A3M2SKS9"/>